<accession>A0A444MA57</accession>
<keyword evidence="3" id="KW-0479">Metal-binding</keyword>
<comment type="caution">
    <text evidence="9">The sequence shown here is derived from an EMBL/GenBank/DDBJ whole genome shotgun (WGS) entry which is preliminary data.</text>
</comment>
<dbReference type="OrthoDB" id="9809144at2"/>
<dbReference type="GO" id="GO:0006508">
    <property type="term" value="P:proteolysis"/>
    <property type="evidence" value="ECO:0007669"/>
    <property type="project" value="UniProtKB-KW"/>
</dbReference>
<keyword evidence="2" id="KW-0645">Protease</keyword>
<dbReference type="GO" id="GO:0004222">
    <property type="term" value="F:metalloendopeptidase activity"/>
    <property type="evidence" value="ECO:0007669"/>
    <property type="project" value="TreeGrafter"/>
</dbReference>
<evidence type="ECO:0000256" key="5">
    <source>
        <dbReference type="ARBA" id="ARBA00022833"/>
    </source>
</evidence>
<evidence type="ECO:0000256" key="4">
    <source>
        <dbReference type="ARBA" id="ARBA00022801"/>
    </source>
</evidence>
<feature type="signal peptide" evidence="7">
    <location>
        <begin position="1"/>
        <end position="19"/>
    </location>
</feature>
<evidence type="ECO:0000256" key="7">
    <source>
        <dbReference type="SAM" id="SignalP"/>
    </source>
</evidence>
<dbReference type="RefSeq" id="WP_128489923.1">
    <property type="nucleotide sequence ID" value="NZ_JBHLXB010000035.1"/>
</dbReference>
<keyword evidence="6" id="KW-0482">Metalloprotease</keyword>
<dbReference type="GO" id="GO:0046872">
    <property type="term" value="F:metal ion binding"/>
    <property type="evidence" value="ECO:0007669"/>
    <property type="project" value="UniProtKB-KW"/>
</dbReference>
<evidence type="ECO:0000256" key="1">
    <source>
        <dbReference type="ARBA" id="ARBA00001947"/>
    </source>
</evidence>
<name>A0A444MA57_9RHOB</name>
<reference evidence="9 10" key="1">
    <citation type="journal article" date="2015" name="Int. J. Syst. Evol. Microbiol.">
        <title>Gemmobacter intermedius sp. nov., isolated from a white stork (Ciconia ciconia).</title>
        <authorList>
            <person name="Kampfer P."/>
            <person name="Jerzak L."/>
            <person name="Wilharm G."/>
            <person name="Golke J."/>
            <person name="Busse H.J."/>
            <person name="Glaeser S.P."/>
        </authorList>
    </citation>
    <scope>NUCLEOTIDE SEQUENCE [LARGE SCALE GENOMIC DNA]</scope>
    <source>
        <strain evidence="9 10">119/4</strain>
    </source>
</reference>
<dbReference type="AlphaFoldDB" id="A0A444MA57"/>
<organism evidence="9 10">
    <name type="scientific">Falsigemmobacter intermedius</name>
    <dbReference type="NCBI Taxonomy" id="1553448"/>
    <lineage>
        <taxon>Bacteria</taxon>
        <taxon>Pseudomonadati</taxon>
        <taxon>Pseudomonadota</taxon>
        <taxon>Alphaproteobacteria</taxon>
        <taxon>Rhodobacterales</taxon>
        <taxon>Paracoccaceae</taxon>
        <taxon>Falsigemmobacter</taxon>
    </lineage>
</organism>
<keyword evidence="5" id="KW-0862">Zinc</keyword>
<evidence type="ECO:0000256" key="6">
    <source>
        <dbReference type="ARBA" id="ARBA00023049"/>
    </source>
</evidence>
<comment type="cofactor">
    <cofactor evidence="1">
        <name>Zn(2+)</name>
        <dbReference type="ChEBI" id="CHEBI:29105"/>
    </cofactor>
</comment>
<dbReference type="InterPro" id="IPR016047">
    <property type="entry name" value="M23ase_b-sheet_dom"/>
</dbReference>
<dbReference type="PANTHER" id="PTHR21666:SF288">
    <property type="entry name" value="CELL DIVISION PROTEIN YTFB"/>
    <property type="match status" value="1"/>
</dbReference>
<keyword evidence="4" id="KW-0378">Hydrolase</keyword>
<feature type="domain" description="M23ase beta-sheet core" evidence="8">
    <location>
        <begin position="258"/>
        <end position="364"/>
    </location>
</feature>
<feature type="chain" id="PRO_5019441551" evidence="7">
    <location>
        <begin position="20"/>
        <end position="373"/>
    </location>
</feature>
<evidence type="ECO:0000313" key="10">
    <source>
        <dbReference type="Proteomes" id="UP000287168"/>
    </source>
</evidence>
<dbReference type="Pfam" id="PF01551">
    <property type="entry name" value="Peptidase_M23"/>
    <property type="match status" value="1"/>
</dbReference>
<sequence length="373" mass="39061">MRAALALSLALLAGGTAFAESPVSDQARAASEGLLGAVEALEQAESGRDQVAALTRTIQAYETGLATLREALRQATIRETALQMRFEAKRERVSKLLGVLSGMDASPTPLLMLHPSGPVGTARSGMMLAEITPAMQAEVETLRAELKEVSELRALQKSAGVTLQRGLEAAQVARTQLSQAIAARAPLPKRFTEDPERLKLMISDADTLDALATGLAPDLLADTELTEFAASQGKLPLPVLGQVLRQFGEPDAAGIERPGLVIATRPQALVTAPWPATIRYVGPFLDYGNVMILEPGAGYLLVLAGLGTIYGGVGDIVPGNAPVGLMGGADGTGDLLQGGSESTGRTGSETLYMELRQGGQPVDPGEWFADVRE</sequence>
<dbReference type="Proteomes" id="UP000287168">
    <property type="component" value="Unassembled WGS sequence"/>
</dbReference>
<keyword evidence="10" id="KW-1185">Reference proteome</keyword>
<protein>
    <submittedName>
        <fullName evidence="9">Peptidase M23</fullName>
    </submittedName>
</protein>
<gene>
    <name evidence="9" type="ORF">EP867_13000</name>
</gene>
<dbReference type="InterPro" id="IPR011055">
    <property type="entry name" value="Dup_hybrid_motif"/>
</dbReference>
<dbReference type="InterPro" id="IPR050570">
    <property type="entry name" value="Cell_wall_metabolism_enzyme"/>
</dbReference>
<dbReference type="PANTHER" id="PTHR21666">
    <property type="entry name" value="PEPTIDASE-RELATED"/>
    <property type="match status" value="1"/>
</dbReference>
<evidence type="ECO:0000259" key="8">
    <source>
        <dbReference type="Pfam" id="PF01551"/>
    </source>
</evidence>
<dbReference type="EMBL" id="SBLC01000018">
    <property type="protein sequence ID" value="RWY40043.1"/>
    <property type="molecule type" value="Genomic_DNA"/>
</dbReference>
<keyword evidence="7" id="KW-0732">Signal</keyword>
<dbReference type="SUPFAM" id="SSF51261">
    <property type="entry name" value="Duplicated hybrid motif"/>
    <property type="match status" value="1"/>
</dbReference>
<dbReference type="Gene3D" id="2.70.70.10">
    <property type="entry name" value="Glucose Permease (Domain IIA)"/>
    <property type="match status" value="1"/>
</dbReference>
<proteinExistence type="predicted"/>
<dbReference type="CDD" id="cd12797">
    <property type="entry name" value="M23_peptidase"/>
    <property type="match status" value="1"/>
</dbReference>
<evidence type="ECO:0000256" key="3">
    <source>
        <dbReference type="ARBA" id="ARBA00022723"/>
    </source>
</evidence>
<evidence type="ECO:0000256" key="2">
    <source>
        <dbReference type="ARBA" id="ARBA00022670"/>
    </source>
</evidence>
<evidence type="ECO:0000313" key="9">
    <source>
        <dbReference type="EMBL" id="RWY40043.1"/>
    </source>
</evidence>